<reference evidence="1 2" key="1">
    <citation type="submission" date="2023-11" db="EMBL/GenBank/DDBJ databases">
        <authorList>
            <person name="Hedman E."/>
            <person name="Englund M."/>
            <person name="Stromberg M."/>
            <person name="Nyberg Akerstrom W."/>
            <person name="Nylinder S."/>
            <person name="Jareborg N."/>
            <person name="Kallberg Y."/>
            <person name="Kronander E."/>
        </authorList>
    </citation>
    <scope>NUCLEOTIDE SEQUENCE [LARGE SCALE GENOMIC DNA]</scope>
</reference>
<organism evidence="1 2">
    <name type="scientific">Parnassius mnemosyne</name>
    <name type="common">clouded apollo</name>
    <dbReference type="NCBI Taxonomy" id="213953"/>
    <lineage>
        <taxon>Eukaryota</taxon>
        <taxon>Metazoa</taxon>
        <taxon>Ecdysozoa</taxon>
        <taxon>Arthropoda</taxon>
        <taxon>Hexapoda</taxon>
        <taxon>Insecta</taxon>
        <taxon>Pterygota</taxon>
        <taxon>Neoptera</taxon>
        <taxon>Endopterygota</taxon>
        <taxon>Lepidoptera</taxon>
        <taxon>Glossata</taxon>
        <taxon>Ditrysia</taxon>
        <taxon>Papilionoidea</taxon>
        <taxon>Papilionidae</taxon>
        <taxon>Parnassiinae</taxon>
        <taxon>Parnassini</taxon>
        <taxon>Parnassius</taxon>
        <taxon>Driopa</taxon>
    </lineage>
</organism>
<keyword evidence="2" id="KW-1185">Reference proteome</keyword>
<evidence type="ECO:0000313" key="2">
    <source>
        <dbReference type="Proteomes" id="UP001314205"/>
    </source>
</evidence>
<dbReference type="Pfam" id="PF05380">
    <property type="entry name" value="Peptidase_A17"/>
    <property type="match status" value="1"/>
</dbReference>
<sequence length="237" mass="27043">MEIHAFSDASCKAYSACIYLRSIDKNNKIQTKLLLAKSKVAPLKQLSTPRLELCGALLASRLANKVKNSLRLNVQDSIYWCDSIIVLGWIKTSKSNLKLFLLNRINEITEHTDQSSWRYIPTKLNPADIGSRGLNAAQLNNADLWWSGPSFLSHDESSWPQQPQVIQPADLPETKIRCHLSLNNNFTINLINRYSSFTKLLHVTAYVFRFIYNIRNKSNKLNLCLKVSELTMANNYL</sequence>
<gene>
    <name evidence="1" type="ORF">PARMNEM_LOCUS11430</name>
</gene>
<proteinExistence type="predicted"/>
<dbReference type="Proteomes" id="UP001314205">
    <property type="component" value="Unassembled WGS sequence"/>
</dbReference>
<name>A0AAV1L773_9NEOP</name>
<dbReference type="EMBL" id="CAVLGL010000086">
    <property type="protein sequence ID" value="CAK1591158.1"/>
    <property type="molecule type" value="Genomic_DNA"/>
</dbReference>
<accession>A0AAV1L773</accession>
<dbReference type="PANTHER" id="PTHR47331">
    <property type="entry name" value="PHD-TYPE DOMAIN-CONTAINING PROTEIN"/>
    <property type="match status" value="1"/>
</dbReference>
<dbReference type="InterPro" id="IPR008042">
    <property type="entry name" value="Retrotrans_Pao"/>
</dbReference>
<comment type="caution">
    <text evidence="1">The sequence shown here is derived from an EMBL/GenBank/DDBJ whole genome shotgun (WGS) entry which is preliminary data.</text>
</comment>
<evidence type="ECO:0000313" key="1">
    <source>
        <dbReference type="EMBL" id="CAK1591158.1"/>
    </source>
</evidence>
<dbReference type="AlphaFoldDB" id="A0AAV1L773"/>
<protein>
    <submittedName>
        <fullName evidence="1">Uncharacterized protein</fullName>
    </submittedName>
</protein>